<keyword evidence="1" id="KW-0732">Signal</keyword>
<dbReference type="Proteomes" id="UP000245250">
    <property type="component" value="Chromosome"/>
</dbReference>
<dbReference type="KEGG" id="fcr:HYN56_12625"/>
<keyword evidence="3" id="KW-1185">Reference proteome</keyword>
<dbReference type="OrthoDB" id="1261995at2"/>
<dbReference type="PROSITE" id="PS51257">
    <property type="entry name" value="PROKAR_LIPOPROTEIN"/>
    <property type="match status" value="1"/>
</dbReference>
<proteinExistence type="predicted"/>
<protein>
    <recommendedName>
        <fullName evidence="4">Lipoprotein</fullName>
    </recommendedName>
</protein>
<dbReference type="RefSeq" id="WP_109192500.1">
    <property type="nucleotide sequence ID" value="NZ_CP029255.1"/>
</dbReference>
<evidence type="ECO:0000256" key="1">
    <source>
        <dbReference type="SAM" id="SignalP"/>
    </source>
</evidence>
<name>A0A2S1YLY3_9FLAO</name>
<reference evidence="2 3" key="1">
    <citation type="submission" date="2018-05" db="EMBL/GenBank/DDBJ databases">
        <title>Genome sequencing of Flavobacterium sp. HYN0056.</title>
        <authorList>
            <person name="Yi H."/>
            <person name="Baek C."/>
        </authorList>
    </citation>
    <scope>NUCLEOTIDE SEQUENCE [LARGE SCALE GENOMIC DNA]</scope>
    <source>
        <strain evidence="2 3">HYN0056</strain>
    </source>
</reference>
<feature type="chain" id="PRO_5015695650" description="Lipoprotein" evidence="1">
    <location>
        <begin position="24"/>
        <end position="117"/>
    </location>
</feature>
<evidence type="ECO:0008006" key="4">
    <source>
        <dbReference type="Google" id="ProtNLM"/>
    </source>
</evidence>
<evidence type="ECO:0000313" key="3">
    <source>
        <dbReference type="Proteomes" id="UP000245250"/>
    </source>
</evidence>
<dbReference type="AlphaFoldDB" id="A0A2S1YLY3"/>
<evidence type="ECO:0000313" key="2">
    <source>
        <dbReference type="EMBL" id="AWK05026.1"/>
    </source>
</evidence>
<gene>
    <name evidence="2" type="ORF">HYN56_12625</name>
</gene>
<feature type="signal peptide" evidence="1">
    <location>
        <begin position="1"/>
        <end position="23"/>
    </location>
</feature>
<dbReference type="EMBL" id="CP029255">
    <property type="protein sequence ID" value="AWK05026.1"/>
    <property type="molecule type" value="Genomic_DNA"/>
</dbReference>
<organism evidence="2 3">
    <name type="scientific">Flavobacterium crocinum</name>
    <dbReference type="NCBI Taxonomy" id="2183896"/>
    <lineage>
        <taxon>Bacteria</taxon>
        <taxon>Pseudomonadati</taxon>
        <taxon>Bacteroidota</taxon>
        <taxon>Flavobacteriia</taxon>
        <taxon>Flavobacteriales</taxon>
        <taxon>Flavobacteriaceae</taxon>
        <taxon>Flavobacterium</taxon>
    </lineage>
</organism>
<sequence>MNKLLKLNLIGVILFLTSCTTMSPLQVHNSLPTLTKSKYITQSEIETSNCKYLTKGRSFVAPIGMTAKNDLTNAAKGIDEWVQIDGGNAYILKSFNWVNIDKDTNQLHVDFDTLLCE</sequence>
<accession>A0A2S1YLY3</accession>